<dbReference type="RefSeq" id="WP_344127793.1">
    <property type="nucleotide sequence ID" value="NZ_BAAARA010000003.1"/>
</dbReference>
<dbReference type="Gene3D" id="1.10.10.10">
    <property type="entry name" value="Winged helix-like DNA-binding domain superfamily/Winged helix DNA-binding domain"/>
    <property type="match status" value="1"/>
</dbReference>
<evidence type="ECO:0000259" key="2">
    <source>
        <dbReference type="Pfam" id="PF04545"/>
    </source>
</evidence>
<comment type="caution">
    <text evidence="3">The sequence shown here is derived from an EMBL/GenBank/DDBJ whole genome shotgun (WGS) entry which is preliminary data.</text>
</comment>
<name>A0ABN3FVS9_9PSEU</name>
<feature type="domain" description="RNA polymerase sigma-70 region 4" evidence="2">
    <location>
        <begin position="7"/>
        <end position="35"/>
    </location>
</feature>
<dbReference type="SUPFAM" id="SSF88659">
    <property type="entry name" value="Sigma3 and sigma4 domains of RNA polymerase sigma factors"/>
    <property type="match status" value="1"/>
</dbReference>
<reference evidence="3 4" key="1">
    <citation type="journal article" date="2019" name="Int. J. Syst. Evol. Microbiol.">
        <title>The Global Catalogue of Microorganisms (GCM) 10K type strain sequencing project: providing services to taxonomists for standard genome sequencing and annotation.</title>
        <authorList>
            <consortium name="The Broad Institute Genomics Platform"/>
            <consortium name="The Broad Institute Genome Sequencing Center for Infectious Disease"/>
            <person name="Wu L."/>
            <person name="Ma J."/>
        </authorList>
    </citation>
    <scope>NUCLEOTIDE SEQUENCE [LARGE SCALE GENOMIC DNA]</scope>
    <source>
        <strain evidence="3 4">JCM 16221</strain>
    </source>
</reference>
<evidence type="ECO:0000256" key="1">
    <source>
        <dbReference type="SAM" id="MobiDB-lite"/>
    </source>
</evidence>
<dbReference type="InterPro" id="IPR007630">
    <property type="entry name" value="RNA_pol_sigma70_r4"/>
</dbReference>
<evidence type="ECO:0000313" key="3">
    <source>
        <dbReference type="EMBL" id="GAA2338548.1"/>
    </source>
</evidence>
<sequence>MLDLREALSELTPKQRAVIVLRFSYDLSIDEVTAHVERPLNADSARLKTSLVYVFKGSSVTIALGEGAEAKQQADARTTENGMQAWVPAFLDSRPVLETPKASSTESAPSVTTGPSGPPR</sequence>
<evidence type="ECO:0000313" key="4">
    <source>
        <dbReference type="Proteomes" id="UP001501218"/>
    </source>
</evidence>
<accession>A0ABN3FVS9</accession>
<gene>
    <name evidence="3" type="ORF">GCM10009854_13550</name>
</gene>
<keyword evidence="4" id="KW-1185">Reference proteome</keyword>
<feature type="compositionally biased region" description="Polar residues" evidence="1">
    <location>
        <begin position="101"/>
        <end position="120"/>
    </location>
</feature>
<dbReference type="InterPro" id="IPR036388">
    <property type="entry name" value="WH-like_DNA-bd_sf"/>
</dbReference>
<feature type="region of interest" description="Disordered" evidence="1">
    <location>
        <begin position="97"/>
        <end position="120"/>
    </location>
</feature>
<proteinExistence type="predicted"/>
<dbReference type="EMBL" id="BAAARA010000003">
    <property type="protein sequence ID" value="GAA2338548.1"/>
    <property type="molecule type" value="Genomic_DNA"/>
</dbReference>
<protein>
    <recommendedName>
        <fullName evidence="2">RNA polymerase sigma-70 region 4 domain-containing protein</fullName>
    </recommendedName>
</protein>
<dbReference type="Pfam" id="PF04545">
    <property type="entry name" value="Sigma70_r4"/>
    <property type="match status" value="1"/>
</dbReference>
<dbReference type="Proteomes" id="UP001501218">
    <property type="component" value="Unassembled WGS sequence"/>
</dbReference>
<dbReference type="InterPro" id="IPR013324">
    <property type="entry name" value="RNA_pol_sigma_r3/r4-like"/>
</dbReference>
<organism evidence="3 4">
    <name type="scientific">Saccharopolyspora halophila</name>
    <dbReference type="NCBI Taxonomy" id="405551"/>
    <lineage>
        <taxon>Bacteria</taxon>
        <taxon>Bacillati</taxon>
        <taxon>Actinomycetota</taxon>
        <taxon>Actinomycetes</taxon>
        <taxon>Pseudonocardiales</taxon>
        <taxon>Pseudonocardiaceae</taxon>
        <taxon>Saccharopolyspora</taxon>
    </lineage>
</organism>